<organism evidence="17">
    <name type="scientific">Blastocrithidia nonstop</name>
    <dbReference type="NCBI Taxonomy" id="2592485"/>
    <lineage>
        <taxon>Eukaryota</taxon>
        <taxon>Discoba</taxon>
        <taxon>Euglenozoa</taxon>
        <taxon>Kinetoplastea</taxon>
        <taxon>Metakinetoplastina</taxon>
        <taxon>Trypanosomatida</taxon>
        <taxon>Trypanosomatidae</taxon>
        <taxon>Blastocrithidia</taxon>
    </lineage>
</organism>
<keyword evidence="6 14" id="KW-0812">Transmembrane</keyword>
<evidence type="ECO:0000256" key="14">
    <source>
        <dbReference type="RuleBase" id="RU362117"/>
    </source>
</evidence>
<evidence type="ECO:0000259" key="15">
    <source>
        <dbReference type="PROSITE" id="PS51002"/>
    </source>
</evidence>
<feature type="transmembrane region" description="Helical" evidence="14">
    <location>
        <begin position="61"/>
        <end position="82"/>
    </location>
</feature>
<dbReference type="Gene3D" id="1.20.810.10">
    <property type="entry name" value="Cytochrome Bc1 Complex, Chain C"/>
    <property type="match status" value="1"/>
</dbReference>
<evidence type="ECO:0000256" key="4">
    <source>
        <dbReference type="ARBA" id="ARBA00022617"/>
    </source>
</evidence>
<geneLocation type="mitochondrion" evidence="17"/>
<dbReference type="SUPFAM" id="SSF81648">
    <property type="entry name" value="a domain/subunit of cytochrome bc1 complex (Ubiquinol-cytochrome c reductase)"/>
    <property type="match status" value="1"/>
</dbReference>
<evidence type="ECO:0000256" key="7">
    <source>
        <dbReference type="ARBA" id="ARBA00022723"/>
    </source>
</evidence>
<evidence type="ECO:0000256" key="1">
    <source>
        <dbReference type="ARBA" id="ARBA00004448"/>
    </source>
</evidence>
<dbReference type="InterPro" id="IPR027387">
    <property type="entry name" value="Cytb/b6-like_sf"/>
</dbReference>
<evidence type="ECO:0000256" key="2">
    <source>
        <dbReference type="ARBA" id="ARBA00013531"/>
    </source>
</evidence>
<evidence type="ECO:0000256" key="5">
    <source>
        <dbReference type="ARBA" id="ARBA00022660"/>
    </source>
</evidence>
<dbReference type="InterPro" id="IPR005798">
    <property type="entry name" value="Cyt_b/b6_C"/>
</dbReference>
<dbReference type="InterPro" id="IPR036150">
    <property type="entry name" value="Cyt_b/b6_C_sf"/>
</dbReference>
<reference evidence="17" key="1">
    <citation type="submission" date="2023-04" db="EMBL/GenBank/DDBJ databases">
        <authorList>
            <person name="Afonin D.A."/>
        </authorList>
    </citation>
    <scope>NUCLEOTIDE SEQUENCE</scope>
    <source>
        <strain evidence="17">P57</strain>
    </source>
</reference>
<dbReference type="PANTHER" id="PTHR19271:SF16">
    <property type="entry name" value="CYTOCHROME B"/>
    <property type="match status" value="1"/>
</dbReference>
<dbReference type="Pfam" id="PF00033">
    <property type="entry name" value="Cytochrome_B"/>
    <property type="match status" value="1"/>
</dbReference>
<keyword evidence="7 14" id="KW-0479">Metal-binding</keyword>
<evidence type="ECO:0000313" key="17">
    <source>
        <dbReference type="EMBL" id="WLJ58455.1"/>
    </source>
</evidence>
<dbReference type="PROSITE" id="PS51002">
    <property type="entry name" value="CYTB_NTER"/>
    <property type="match status" value="1"/>
</dbReference>
<gene>
    <name evidence="17" type="primary">Cyb</name>
</gene>
<dbReference type="InterPro" id="IPR005797">
    <property type="entry name" value="Cyt_b/b6_N"/>
</dbReference>
<accession>A0AB38YJX1</accession>
<comment type="cofactor">
    <cofactor evidence="14">
        <name>heme b</name>
        <dbReference type="ChEBI" id="CHEBI:60344"/>
    </cofactor>
    <text evidence="14">Binds 2 heme groups non-covalently.</text>
</comment>
<evidence type="ECO:0000256" key="9">
    <source>
        <dbReference type="ARBA" id="ARBA00022982"/>
    </source>
</evidence>
<keyword evidence="4 14" id="KW-0349">Heme</keyword>
<feature type="transmembrane region" description="Helical" evidence="14">
    <location>
        <begin position="89"/>
        <end position="108"/>
    </location>
</feature>
<feature type="transmembrane region" description="Helical" evidence="14">
    <location>
        <begin position="292"/>
        <end position="317"/>
    </location>
</feature>
<dbReference type="InterPro" id="IPR016174">
    <property type="entry name" value="Di-haem_cyt_TM"/>
</dbReference>
<comment type="subcellular location">
    <subcellularLocation>
        <location evidence="1">Mitochondrion inner membrane</location>
        <topology evidence="1">Multi-pass membrane protein</topology>
    </subcellularLocation>
</comment>
<dbReference type="GO" id="GO:0016491">
    <property type="term" value="F:oxidoreductase activity"/>
    <property type="evidence" value="ECO:0007669"/>
    <property type="project" value="UniProtKB-UniRule"/>
</dbReference>
<sequence length="372" mass="44605">MKIFRIKFLIFFLLFKNLCSLLTSGCLLRIYGVGFNLGFFMIMQILSGACLSFLFFNSFVITNWLFVIYIYDFIFGFVIRSCHIVNTSFVFFLIYIHILKTIFLLILFDTHNLVWFVGFLIYVLVVVIAFIGYVLPCTMMSYWGLTVFSNILATIPLFGSSICFWIWGSEFINDFTLIKLHALHIFLPFLLLFLIFFHLFCLHYFISSDAFFDRFAFYFEKTLFCFWFFYRDCFLTCNMFFVLTYFLCINWYFVFHEESFEIVDTLKTSDKILPEWFFLYLFGFLKAIPSKLIGFCVIIVILVGVFFCFLQCFLLFYNIKFFFFVFNICILFLILIVYCSFLATYVILCFPIWTELQFIVIFLLFVMFFKLD</sequence>
<dbReference type="Pfam" id="PF00032">
    <property type="entry name" value="Cytochrom_B_C"/>
    <property type="match status" value="1"/>
</dbReference>
<feature type="transmembrane region" description="Helical" evidence="14">
    <location>
        <begin position="142"/>
        <end position="167"/>
    </location>
</feature>
<dbReference type="GO" id="GO:0046872">
    <property type="term" value="F:metal ion binding"/>
    <property type="evidence" value="ECO:0007669"/>
    <property type="project" value="UniProtKB-UniRule"/>
</dbReference>
<evidence type="ECO:0000256" key="10">
    <source>
        <dbReference type="ARBA" id="ARBA00022989"/>
    </source>
</evidence>
<dbReference type="GO" id="GO:0009055">
    <property type="term" value="F:electron transfer activity"/>
    <property type="evidence" value="ECO:0007669"/>
    <property type="project" value="InterPro"/>
</dbReference>
<evidence type="ECO:0000256" key="11">
    <source>
        <dbReference type="ARBA" id="ARBA00023004"/>
    </source>
</evidence>
<evidence type="ECO:0000256" key="13">
    <source>
        <dbReference type="ARBA" id="ARBA00023136"/>
    </source>
</evidence>
<keyword evidence="5 14" id="KW-0679">Respiratory chain</keyword>
<dbReference type="PANTHER" id="PTHR19271">
    <property type="entry name" value="CYTOCHROME B"/>
    <property type="match status" value="1"/>
</dbReference>
<keyword evidence="3 14" id="KW-0813">Transport</keyword>
<dbReference type="GO" id="GO:0022904">
    <property type="term" value="P:respiratory electron transport chain"/>
    <property type="evidence" value="ECO:0007669"/>
    <property type="project" value="InterPro"/>
</dbReference>
<feature type="transmembrane region" description="Helical" evidence="14">
    <location>
        <begin position="324"/>
        <end position="346"/>
    </location>
</feature>
<protein>
    <recommendedName>
        <fullName evidence="2 14">Cytochrome b</fullName>
    </recommendedName>
</protein>
<feature type="domain" description="Cytochrome b/b6 N-terminal region profile" evidence="15">
    <location>
        <begin position="1"/>
        <end position="211"/>
    </location>
</feature>
<evidence type="ECO:0000259" key="16">
    <source>
        <dbReference type="PROSITE" id="PS51003"/>
    </source>
</evidence>
<dbReference type="EMBL" id="OQ911730">
    <property type="protein sequence ID" value="WLJ58455.1"/>
    <property type="molecule type" value="mRNA"/>
</dbReference>
<evidence type="ECO:0000256" key="8">
    <source>
        <dbReference type="ARBA" id="ARBA00022792"/>
    </source>
</evidence>
<dbReference type="PROSITE" id="PS51003">
    <property type="entry name" value="CYTB_CTER"/>
    <property type="match status" value="1"/>
</dbReference>
<comment type="function">
    <text evidence="14">Component of the ubiquinol-cytochrome c reductase complex (complex III or cytochrome b-c1 complex) that is part of the mitochondrial respiratory chain. The b-c1 complex mediates electron transfer from ubiquinol to cytochrome c. Contributes to the generation of a proton gradient across the mitochondrial membrane that is then used for ATP synthesis.</text>
</comment>
<evidence type="ECO:0000256" key="6">
    <source>
        <dbReference type="ARBA" id="ARBA00022692"/>
    </source>
</evidence>
<evidence type="ECO:0000256" key="12">
    <source>
        <dbReference type="ARBA" id="ARBA00023128"/>
    </source>
</evidence>
<comment type="similarity">
    <text evidence="14">Belongs to the cytochrome b family.</text>
</comment>
<name>A0AB38YJX1_9TRYP</name>
<feature type="transmembrane region" description="Helical" evidence="14">
    <location>
        <begin position="114"/>
        <end position="135"/>
    </location>
</feature>
<evidence type="ECO:0000256" key="3">
    <source>
        <dbReference type="ARBA" id="ARBA00022448"/>
    </source>
</evidence>
<feature type="transmembrane region" description="Helical" evidence="14">
    <location>
        <begin position="228"/>
        <end position="253"/>
    </location>
</feature>
<keyword evidence="10 14" id="KW-1133">Transmembrane helix</keyword>
<feature type="transmembrane region" description="Helical" evidence="14">
    <location>
        <begin position="187"/>
        <end position="207"/>
    </location>
</feature>
<dbReference type="SUPFAM" id="SSF81342">
    <property type="entry name" value="Transmembrane di-heme cytochromes"/>
    <property type="match status" value="1"/>
</dbReference>
<proteinExistence type="evidence at transcript level"/>
<dbReference type="AlphaFoldDB" id="A0AB38YJX1"/>
<keyword evidence="8" id="KW-0999">Mitochondrion inner membrane</keyword>
<feature type="domain" description="Cytochrome b/b6 C-terminal region profile" evidence="16">
    <location>
        <begin position="214"/>
        <end position="372"/>
    </location>
</feature>
<keyword evidence="11 14" id="KW-0408">Iron</keyword>
<keyword evidence="13 14" id="KW-0472">Membrane</keyword>
<feature type="transmembrane region" description="Helical" evidence="14">
    <location>
        <begin position="6"/>
        <end position="28"/>
    </location>
</feature>
<feature type="transmembrane region" description="Helical" evidence="14">
    <location>
        <begin position="35"/>
        <end position="55"/>
    </location>
</feature>
<feature type="transmembrane region" description="Helical" evidence="14">
    <location>
        <begin position="352"/>
        <end position="371"/>
    </location>
</feature>
<keyword evidence="12 14" id="KW-0496">Mitochondrion</keyword>
<keyword evidence="9 14" id="KW-0249">Electron transport</keyword>
<dbReference type="GO" id="GO:0005743">
    <property type="term" value="C:mitochondrial inner membrane"/>
    <property type="evidence" value="ECO:0007669"/>
    <property type="project" value="UniProtKB-SubCell"/>
</dbReference>